<protein>
    <submittedName>
        <fullName evidence="4">DUF2076 domain-containing protein</fullName>
    </submittedName>
</protein>
<reference evidence="4 6" key="1">
    <citation type="submission" date="2020-06" db="EMBL/GenBank/DDBJ databases">
        <title>Description of novel acetic acid bacteria.</title>
        <authorList>
            <person name="Sombolestani A."/>
        </authorList>
    </citation>
    <scope>NUCLEOTIDE SEQUENCE [LARGE SCALE GENOMIC DNA]</scope>
    <source>
        <strain evidence="4 6">LMG 26838</strain>
    </source>
</reference>
<organism evidence="3 5">
    <name type="scientific">Endobacter medicaginis</name>
    <dbReference type="NCBI Taxonomy" id="1181271"/>
    <lineage>
        <taxon>Bacteria</taxon>
        <taxon>Pseudomonadati</taxon>
        <taxon>Pseudomonadota</taxon>
        <taxon>Alphaproteobacteria</taxon>
        <taxon>Acetobacterales</taxon>
        <taxon>Acetobacteraceae</taxon>
        <taxon>Endobacter</taxon>
    </lineage>
</organism>
<feature type="region of interest" description="Disordered" evidence="2">
    <location>
        <begin position="98"/>
        <end position="154"/>
    </location>
</feature>
<evidence type="ECO:0000256" key="1">
    <source>
        <dbReference type="SAM" id="Coils"/>
    </source>
</evidence>
<sequence length="269" mass="27657">MNQEERDLIARFVARVSGQSQPAASGGAWGASVPATTAPALPPIDPEADAFIKENFQRYPEAPYRITQTAVVQEAALAEAQNRIRRLEYELQQARAQAAAQPQQRSGGLFGGLFGGGSRAQQPPPNYGPQGYPQQGYPQQGYQQPPQQAYPPGYNPGMFQQRGSGFLGSALTTAAGVAGGMVAGNAIMDLFEGHHGGGFGGEYGGGETIINNNYGDAAAGGAGGDPWGGAGTGADAYDQGGGFDNAPADTGSFDTGGTFDGGGWDDNSF</sequence>
<keyword evidence="1" id="KW-0175">Coiled coil</keyword>
<dbReference type="EMBL" id="JACHXV010000021">
    <property type="protein sequence ID" value="MBB3175198.1"/>
    <property type="molecule type" value="Genomic_DNA"/>
</dbReference>
<feature type="compositionally biased region" description="Gly residues" evidence="2">
    <location>
        <begin position="108"/>
        <end position="118"/>
    </location>
</feature>
<evidence type="ECO:0000313" key="6">
    <source>
        <dbReference type="Proteomes" id="UP000565205"/>
    </source>
</evidence>
<dbReference type="RefSeq" id="WP_176623574.1">
    <property type="nucleotide sequence ID" value="NZ_JABXXQ010000119.1"/>
</dbReference>
<evidence type="ECO:0000313" key="3">
    <source>
        <dbReference type="EMBL" id="MBB3175198.1"/>
    </source>
</evidence>
<feature type="compositionally biased region" description="Gly residues" evidence="2">
    <location>
        <begin position="258"/>
        <end position="269"/>
    </location>
</feature>
<evidence type="ECO:0000313" key="5">
    <source>
        <dbReference type="Proteomes" id="UP000557688"/>
    </source>
</evidence>
<name>A0A839UXW9_9PROT</name>
<reference evidence="3 5" key="2">
    <citation type="submission" date="2020-08" db="EMBL/GenBank/DDBJ databases">
        <title>Genomic Encyclopedia of Type Strains, Phase III (KMG-III): the genomes of soil and plant-associated and newly described type strains.</title>
        <authorList>
            <person name="Whitman W."/>
        </authorList>
    </citation>
    <scope>NUCLEOTIDE SEQUENCE [LARGE SCALE GENOMIC DNA]</scope>
    <source>
        <strain evidence="3 5">CECT 8088</strain>
    </source>
</reference>
<accession>A0A839UXW9</accession>
<dbReference type="AlphaFoldDB" id="A0A839UXW9"/>
<gene>
    <name evidence="3" type="ORF">FHR90_003052</name>
    <name evidence="4" type="ORF">HUK83_07730</name>
</gene>
<feature type="region of interest" description="Disordered" evidence="2">
    <location>
        <begin position="226"/>
        <end position="269"/>
    </location>
</feature>
<evidence type="ECO:0000313" key="4">
    <source>
        <dbReference type="EMBL" id="NVN30221.1"/>
    </source>
</evidence>
<evidence type="ECO:0000256" key="2">
    <source>
        <dbReference type="SAM" id="MobiDB-lite"/>
    </source>
</evidence>
<dbReference type="Pfam" id="PF09849">
    <property type="entry name" value="DUF2076"/>
    <property type="match status" value="1"/>
</dbReference>
<proteinExistence type="predicted"/>
<keyword evidence="5" id="KW-1185">Reference proteome</keyword>
<feature type="compositionally biased region" description="Low complexity" evidence="2">
    <location>
        <begin position="128"/>
        <end position="154"/>
    </location>
</feature>
<dbReference type="Proteomes" id="UP000565205">
    <property type="component" value="Unassembled WGS sequence"/>
</dbReference>
<dbReference type="Proteomes" id="UP000557688">
    <property type="component" value="Unassembled WGS sequence"/>
</dbReference>
<dbReference type="EMBL" id="JABXXQ010000119">
    <property type="protein sequence ID" value="NVN30221.1"/>
    <property type="molecule type" value="Genomic_DNA"/>
</dbReference>
<dbReference type="InterPro" id="IPR018648">
    <property type="entry name" value="DUF2076"/>
</dbReference>
<feature type="compositionally biased region" description="Low complexity" evidence="2">
    <location>
        <begin position="98"/>
        <end position="107"/>
    </location>
</feature>
<comment type="caution">
    <text evidence="3">The sequence shown here is derived from an EMBL/GenBank/DDBJ whole genome shotgun (WGS) entry which is preliminary data.</text>
</comment>
<feature type="coiled-coil region" evidence="1">
    <location>
        <begin position="70"/>
        <end position="97"/>
    </location>
</feature>